<name>A0ABX5GJY2_PHOLE</name>
<dbReference type="EMBL" id="PYOI01000003">
    <property type="protein sequence ID" value="PSV85959.1"/>
    <property type="molecule type" value="Genomic_DNA"/>
</dbReference>
<dbReference type="InterPro" id="IPR047650">
    <property type="entry name" value="Transpos_IS110"/>
</dbReference>
<organism evidence="1 2">
    <name type="scientific">Photobacterium leiognathi</name>
    <dbReference type="NCBI Taxonomy" id="553611"/>
    <lineage>
        <taxon>Bacteria</taxon>
        <taxon>Pseudomonadati</taxon>
        <taxon>Pseudomonadota</taxon>
        <taxon>Gammaproteobacteria</taxon>
        <taxon>Vibrionales</taxon>
        <taxon>Vibrionaceae</taxon>
        <taxon>Photobacterium</taxon>
    </lineage>
</organism>
<accession>A0ABX5GJY2</accession>
<comment type="caution">
    <text evidence="1">The sequence shown here is derived from an EMBL/GenBank/DDBJ whole genome shotgun (WGS) entry which is preliminary data.</text>
</comment>
<evidence type="ECO:0000313" key="1">
    <source>
        <dbReference type="EMBL" id="PSV85959.1"/>
    </source>
</evidence>
<reference evidence="1 2" key="1">
    <citation type="submission" date="2018-01" db="EMBL/GenBank/DDBJ databases">
        <title>Whole genome sequencing of Histamine producing bacteria.</title>
        <authorList>
            <person name="Butler K."/>
        </authorList>
    </citation>
    <scope>NUCLEOTIDE SEQUENCE [LARGE SCALE GENOMIC DNA]</scope>
    <source>
        <strain evidence="1 2">ATCC 25521</strain>
    </source>
</reference>
<dbReference type="Proteomes" id="UP000241566">
    <property type="component" value="Unassembled WGS sequence"/>
</dbReference>
<feature type="non-terminal residue" evidence="1">
    <location>
        <position position="84"/>
    </location>
</feature>
<gene>
    <name evidence="1" type="ORF">CTM94_04355</name>
</gene>
<evidence type="ECO:0000313" key="2">
    <source>
        <dbReference type="Proteomes" id="UP000241566"/>
    </source>
</evidence>
<proteinExistence type="predicted"/>
<protein>
    <submittedName>
        <fullName evidence="1">IS110 family transposase</fullName>
    </submittedName>
</protein>
<dbReference type="PANTHER" id="PTHR33055">
    <property type="entry name" value="TRANSPOSASE FOR INSERTION SEQUENCE ELEMENT IS1111A"/>
    <property type="match status" value="1"/>
</dbReference>
<dbReference type="PANTHER" id="PTHR33055:SF3">
    <property type="entry name" value="PUTATIVE TRANSPOSASE FOR IS117-RELATED"/>
    <property type="match status" value="1"/>
</dbReference>
<sequence>MSTIHILGIDLGKHCFHAVAHNYAGKEVLRKKYNRSQLLKFLSNLETTTIAFEACGGAHWLARKCADFGHQVQLIPPQYVKPYV</sequence>
<keyword evidence="2" id="KW-1185">Reference proteome</keyword>